<evidence type="ECO:0000259" key="1">
    <source>
        <dbReference type="Pfam" id="PF04443"/>
    </source>
</evidence>
<organism evidence="2 3">
    <name type="scientific">Thermincola potens (strain JR)</name>
    <dbReference type="NCBI Taxonomy" id="635013"/>
    <lineage>
        <taxon>Bacteria</taxon>
        <taxon>Bacillati</taxon>
        <taxon>Bacillota</taxon>
        <taxon>Clostridia</taxon>
        <taxon>Eubacteriales</taxon>
        <taxon>Thermincolaceae</taxon>
        <taxon>Thermincola</taxon>
    </lineage>
</organism>
<protein>
    <recommendedName>
        <fullName evidence="1">Acyl-protein synthetase LuxE domain-containing protein</fullName>
    </recommendedName>
</protein>
<dbReference type="Pfam" id="PF04443">
    <property type="entry name" value="LuxE"/>
    <property type="match status" value="1"/>
</dbReference>
<dbReference type="GO" id="GO:0008218">
    <property type="term" value="P:bioluminescence"/>
    <property type="evidence" value="ECO:0007669"/>
    <property type="project" value="InterPro"/>
</dbReference>
<name>D5XD12_THEPJ</name>
<dbReference type="Gene3D" id="3.40.50.12780">
    <property type="entry name" value="N-terminal domain of ligase-like"/>
    <property type="match status" value="1"/>
</dbReference>
<dbReference type="InterPro" id="IPR007534">
    <property type="entry name" value="LuxE"/>
</dbReference>
<evidence type="ECO:0000313" key="2">
    <source>
        <dbReference type="EMBL" id="ADG83688.1"/>
    </source>
</evidence>
<keyword evidence="3" id="KW-1185">Reference proteome</keyword>
<feature type="domain" description="Acyl-protein synthetase LuxE" evidence="1">
    <location>
        <begin position="29"/>
        <end position="360"/>
    </location>
</feature>
<dbReference type="EMBL" id="CP002028">
    <property type="protein sequence ID" value="ADG83688.1"/>
    <property type="molecule type" value="Genomic_DNA"/>
</dbReference>
<dbReference type="Proteomes" id="UP000002377">
    <property type="component" value="Chromosome"/>
</dbReference>
<dbReference type="KEGG" id="tjr:TherJR_2856"/>
<dbReference type="InterPro" id="IPR042099">
    <property type="entry name" value="ANL_N_sf"/>
</dbReference>
<reference evidence="2 3" key="1">
    <citation type="submission" date="2010-05" db="EMBL/GenBank/DDBJ databases">
        <title>Complete sequence of Thermincola sp. JR.</title>
        <authorList>
            <consortium name="US DOE Joint Genome Institute"/>
            <person name="Lucas S."/>
            <person name="Copeland A."/>
            <person name="Lapidus A."/>
            <person name="Cheng J.-F."/>
            <person name="Bruce D."/>
            <person name="Goodwin L."/>
            <person name="Pitluck S."/>
            <person name="Chertkov O."/>
            <person name="Detter J.C."/>
            <person name="Han C."/>
            <person name="Tapia R."/>
            <person name="Land M."/>
            <person name="Hauser L."/>
            <person name="Kyrpides N."/>
            <person name="Mikhailova N."/>
            <person name="Hazen T.C."/>
            <person name="Woyke T."/>
        </authorList>
    </citation>
    <scope>NUCLEOTIDE SEQUENCE [LARGE SCALE GENOMIC DNA]</scope>
    <source>
        <strain evidence="2 3">JR</strain>
    </source>
</reference>
<dbReference type="HOGENOM" id="CLU_043257_1_0_9"/>
<dbReference type="OrthoDB" id="182577at2"/>
<dbReference type="eggNOG" id="COG0318">
    <property type="taxonomic scope" value="Bacteria"/>
</dbReference>
<proteinExistence type="predicted"/>
<accession>D5XD12</accession>
<evidence type="ECO:0000313" key="3">
    <source>
        <dbReference type="Proteomes" id="UP000002377"/>
    </source>
</evidence>
<dbReference type="RefSeq" id="WP_013121678.1">
    <property type="nucleotide sequence ID" value="NC_014152.1"/>
</dbReference>
<gene>
    <name evidence="2" type="ordered locus">TherJR_2856</name>
</gene>
<dbReference type="AlphaFoldDB" id="D5XD12"/>
<dbReference type="GO" id="GO:0047474">
    <property type="term" value="F:long-chain fatty acid--protein ligase activity"/>
    <property type="evidence" value="ECO:0007669"/>
    <property type="project" value="InterPro"/>
</dbReference>
<dbReference type="STRING" id="635013.TherJR_2856"/>
<sequence length="452" mass="50249">MKDYSINSEFVVRLDEKIQSLIAKGVATQDDEVFNELALMEFELQYHSIKAYRELCDNQGVTPDNVRSWDEIPAGPSELFKKTLVAAFPLSETELTIMTSGTSNPNAPSKIFRDKRCVDMYYRANAVMTKEYLFPDVDRMKLLLMVPSPKVAPSMGMAIGLEQLRQNFGTEDSRYLISPAGMEWELLFSALHEAEEAGEPVAIVGATSGLVFLFNFCQEHGLSFQLPPGSRICDGGGYLGTFGECSREHYLELCAKVMGVPAEFCVNTLGSGESTTNYFDNVLRNHWLGKTGIPRYKECPPWTRTIVVDPRTGRRLPKGEVGLIRHYDLVNRANLLVVQTNNLGYEIEDGFEIIGRADARDKGTTTFLNRMISGLETCSTVADGMLAEGQSCSTVADRMLAEGRSCSTVADDMLARSPHGGKFANIPPERLEKLKKMCPFLQLKGLLNKKSR</sequence>